<dbReference type="RefSeq" id="WP_310076337.1">
    <property type="nucleotide sequence ID" value="NZ_JAVDVX010000014.1"/>
</dbReference>
<proteinExistence type="predicted"/>
<dbReference type="Proteomes" id="UP001253595">
    <property type="component" value="Unassembled WGS sequence"/>
</dbReference>
<dbReference type="InterPro" id="IPR009659">
    <property type="entry name" value="DUF1249"/>
</dbReference>
<dbReference type="PANTHER" id="PTHR38774">
    <property type="entry name" value="CYTOPLASMIC PROTEIN-RELATED"/>
    <property type="match status" value="1"/>
</dbReference>
<sequence length="170" mass="20212">MFTLRATKIQPAYVTYKERYKVDLPLQMAECETNYARLTKLLASNRRDQTGELQDEFRFMVARGAQQWLHVLRITERSPYTTTLELSRAAIDTSSNWLKMPRLTLRMYHDAKLAEVLAWEGHKRLRPRYEYPNQSMYQSDEKYQLNCFLGEWLTLCLEHGHSLDTSFCFD</sequence>
<dbReference type="EMBL" id="JAVDVX010000014">
    <property type="protein sequence ID" value="MDR7092231.1"/>
    <property type="molecule type" value="Genomic_DNA"/>
</dbReference>
<gene>
    <name evidence="1" type="ORF">J2X05_004272</name>
</gene>
<evidence type="ECO:0000313" key="2">
    <source>
        <dbReference type="Proteomes" id="UP001253595"/>
    </source>
</evidence>
<comment type="caution">
    <text evidence="1">The sequence shown here is derived from an EMBL/GenBank/DDBJ whole genome shotgun (WGS) entry which is preliminary data.</text>
</comment>
<keyword evidence="2" id="KW-1185">Reference proteome</keyword>
<organism evidence="1 2">
    <name type="scientific">Cellvibrio fibrivorans</name>
    <dbReference type="NCBI Taxonomy" id="126350"/>
    <lineage>
        <taxon>Bacteria</taxon>
        <taxon>Pseudomonadati</taxon>
        <taxon>Pseudomonadota</taxon>
        <taxon>Gammaproteobacteria</taxon>
        <taxon>Cellvibrionales</taxon>
        <taxon>Cellvibrionaceae</taxon>
        <taxon>Cellvibrio</taxon>
    </lineage>
</organism>
<reference evidence="1 2" key="1">
    <citation type="submission" date="2023-07" db="EMBL/GenBank/DDBJ databases">
        <title>Sorghum-associated microbial communities from plants grown in Nebraska, USA.</title>
        <authorList>
            <person name="Schachtman D."/>
        </authorList>
    </citation>
    <scope>NUCLEOTIDE SEQUENCE [LARGE SCALE GENOMIC DNA]</scope>
    <source>
        <strain evidence="1 2">BE190</strain>
    </source>
</reference>
<name>A0ABU1V455_9GAMM</name>
<evidence type="ECO:0000313" key="1">
    <source>
        <dbReference type="EMBL" id="MDR7092231.1"/>
    </source>
</evidence>
<dbReference type="PANTHER" id="PTHR38774:SF1">
    <property type="entry name" value="CYTOPLASMIC PROTEIN"/>
    <property type="match status" value="1"/>
</dbReference>
<accession>A0ABU1V455</accession>
<dbReference type="Pfam" id="PF06853">
    <property type="entry name" value="DUF1249"/>
    <property type="match status" value="1"/>
</dbReference>
<protein>
    <submittedName>
        <fullName evidence="1">Uncharacterized protein YqiB (DUF1249 family)</fullName>
    </submittedName>
</protein>